<keyword evidence="6" id="KW-0560">Oxidoreductase</keyword>
<dbReference type="Pfam" id="PF00384">
    <property type="entry name" value="Molybdopterin"/>
    <property type="match status" value="1"/>
</dbReference>
<evidence type="ECO:0000259" key="10">
    <source>
        <dbReference type="PROSITE" id="PS51669"/>
    </source>
</evidence>
<evidence type="ECO:0000256" key="7">
    <source>
        <dbReference type="ARBA" id="ARBA00023004"/>
    </source>
</evidence>
<dbReference type="Gene3D" id="3.40.50.740">
    <property type="match status" value="1"/>
</dbReference>
<feature type="region of interest" description="Disordered" evidence="9">
    <location>
        <begin position="33"/>
        <end position="54"/>
    </location>
</feature>
<dbReference type="PROSITE" id="PS00932">
    <property type="entry name" value="MOLYBDOPTERIN_PROK_3"/>
    <property type="match status" value="1"/>
</dbReference>
<comment type="cofactor">
    <cofactor evidence="1">
        <name>Mo-bis(molybdopterin guanine dinucleotide)</name>
        <dbReference type="ChEBI" id="CHEBI:60539"/>
    </cofactor>
</comment>
<evidence type="ECO:0000256" key="3">
    <source>
        <dbReference type="ARBA" id="ARBA00022505"/>
    </source>
</evidence>
<dbReference type="Gene3D" id="3.40.50.12440">
    <property type="match status" value="1"/>
</dbReference>
<keyword evidence="3" id="KW-0500">Molybdenum</keyword>
<feature type="compositionally biased region" description="Basic and acidic residues" evidence="9">
    <location>
        <begin position="38"/>
        <end position="52"/>
    </location>
</feature>
<dbReference type="SUPFAM" id="SSF53706">
    <property type="entry name" value="Formate dehydrogenase/DMSO reductase, domains 1-3"/>
    <property type="match status" value="1"/>
</dbReference>
<dbReference type="InterPro" id="IPR006311">
    <property type="entry name" value="TAT_signal"/>
</dbReference>
<proteinExistence type="inferred from homology"/>
<reference evidence="11 12" key="1">
    <citation type="submission" date="2022-01" db="EMBL/GenBank/DDBJ databases">
        <title>Novel bile acid biosynthetic pathways are enriched in the microbiome of centenarians.</title>
        <authorList>
            <person name="Sato Y."/>
            <person name="Atarashi K."/>
            <person name="Plichta R.D."/>
            <person name="Arai Y."/>
            <person name="Sasajima S."/>
            <person name="Kearney M.S."/>
            <person name="Suda W."/>
            <person name="Takeshita K."/>
            <person name="Sasaki T."/>
            <person name="Okamoto S."/>
            <person name="Skelly N.A."/>
            <person name="Okamura Y."/>
            <person name="Vlamakis H."/>
            <person name="Li Y."/>
            <person name="Tanoue T."/>
            <person name="Takei H."/>
            <person name="Nittono H."/>
            <person name="Narushima S."/>
            <person name="Irie J."/>
            <person name="Itoh H."/>
            <person name="Moriya K."/>
            <person name="Sugiura Y."/>
            <person name="Suematsu M."/>
            <person name="Moritoki N."/>
            <person name="Shibata S."/>
            <person name="Littman R.D."/>
            <person name="Fischbach A.M."/>
            <person name="Uwamino Y."/>
            <person name="Inoue T."/>
            <person name="Honda A."/>
            <person name="Hattori M."/>
            <person name="Murai T."/>
            <person name="Xavier J.R."/>
            <person name="Hirose N."/>
            <person name="Honda K."/>
        </authorList>
    </citation>
    <scope>NUCLEOTIDE SEQUENCE [LARGE SCALE GENOMIC DNA]</scope>
    <source>
        <strain evidence="11 12">CE91-St30</strain>
    </source>
</reference>
<dbReference type="PROSITE" id="PS51318">
    <property type="entry name" value="TAT"/>
    <property type="match status" value="1"/>
</dbReference>
<evidence type="ECO:0000256" key="9">
    <source>
        <dbReference type="SAM" id="MobiDB-lite"/>
    </source>
</evidence>
<keyword evidence="12" id="KW-1185">Reference proteome</keyword>
<evidence type="ECO:0000256" key="1">
    <source>
        <dbReference type="ARBA" id="ARBA00001942"/>
    </source>
</evidence>
<dbReference type="Pfam" id="PF01568">
    <property type="entry name" value="Molydop_binding"/>
    <property type="match status" value="1"/>
</dbReference>
<dbReference type="Proteomes" id="UP001320544">
    <property type="component" value="Chromosome"/>
</dbReference>
<accession>A0ABM7WFQ3</accession>
<dbReference type="PANTHER" id="PTHR43742:SF3">
    <property type="entry name" value="DIMETHYL SULFOXIDE REDUCTASE DMSA"/>
    <property type="match status" value="1"/>
</dbReference>
<organism evidence="11 12">
    <name type="scientific">Raoultibacter timonensis</name>
    <dbReference type="NCBI Taxonomy" id="1907662"/>
    <lineage>
        <taxon>Bacteria</taxon>
        <taxon>Bacillati</taxon>
        <taxon>Actinomycetota</taxon>
        <taxon>Coriobacteriia</taxon>
        <taxon>Eggerthellales</taxon>
        <taxon>Eggerthellaceae</taxon>
        <taxon>Raoultibacter</taxon>
    </lineage>
</organism>
<dbReference type="Gene3D" id="2.40.40.20">
    <property type="match status" value="1"/>
</dbReference>
<name>A0ABM7WFQ3_9ACTN</name>
<keyword evidence="5" id="KW-0732">Signal</keyword>
<evidence type="ECO:0000256" key="2">
    <source>
        <dbReference type="ARBA" id="ARBA00010312"/>
    </source>
</evidence>
<dbReference type="InterPro" id="IPR006657">
    <property type="entry name" value="MoPterin_dinucl-bd_dom"/>
</dbReference>
<dbReference type="PANTHER" id="PTHR43742">
    <property type="entry name" value="TRIMETHYLAMINE-N-OXIDE REDUCTASE"/>
    <property type="match status" value="1"/>
</dbReference>
<evidence type="ECO:0000313" key="11">
    <source>
        <dbReference type="EMBL" id="BDE94994.1"/>
    </source>
</evidence>
<keyword evidence="4" id="KW-0479">Metal-binding</keyword>
<dbReference type="InterPro" id="IPR006655">
    <property type="entry name" value="Mopterin_OxRdtase_prok_CS"/>
</dbReference>
<feature type="domain" description="4Fe-4S Mo/W bis-MGD-type" evidence="10">
    <location>
        <begin position="59"/>
        <end position="120"/>
    </location>
</feature>
<evidence type="ECO:0000256" key="4">
    <source>
        <dbReference type="ARBA" id="ARBA00022723"/>
    </source>
</evidence>
<keyword evidence="7" id="KW-0408">Iron</keyword>
<protein>
    <submittedName>
        <fullName evidence="11">Dimethyl sulfoxide reductase subunit A</fullName>
    </submittedName>
</protein>
<dbReference type="InterPro" id="IPR006656">
    <property type="entry name" value="Mopterin_OxRdtase"/>
</dbReference>
<evidence type="ECO:0000256" key="6">
    <source>
        <dbReference type="ARBA" id="ARBA00023002"/>
    </source>
</evidence>
<dbReference type="InterPro" id="IPR050612">
    <property type="entry name" value="Prok_Mopterin_Oxidored"/>
</dbReference>
<dbReference type="PROSITE" id="PS51669">
    <property type="entry name" value="4FE4S_MOW_BIS_MGD"/>
    <property type="match status" value="1"/>
</dbReference>
<dbReference type="InterPro" id="IPR006963">
    <property type="entry name" value="Mopterin_OxRdtase_4Fe-4S_dom"/>
</dbReference>
<comment type="similarity">
    <text evidence="2">Belongs to the prokaryotic molybdopterin-containing oxidoreductase family.</text>
</comment>
<evidence type="ECO:0000313" key="12">
    <source>
        <dbReference type="Proteomes" id="UP001320544"/>
    </source>
</evidence>
<dbReference type="SMART" id="SM00926">
    <property type="entry name" value="Molybdop_Fe4S4"/>
    <property type="match status" value="1"/>
</dbReference>
<dbReference type="InterPro" id="IPR009010">
    <property type="entry name" value="Asp_de-COase-like_dom_sf"/>
</dbReference>
<evidence type="ECO:0000256" key="8">
    <source>
        <dbReference type="ARBA" id="ARBA00023014"/>
    </source>
</evidence>
<gene>
    <name evidence="11" type="ORF">CE91St30_03270</name>
</gene>
<dbReference type="Gene3D" id="3.40.228.10">
    <property type="entry name" value="Dimethylsulfoxide Reductase, domain 2"/>
    <property type="match status" value="1"/>
</dbReference>
<dbReference type="SUPFAM" id="SSF50692">
    <property type="entry name" value="ADC-like"/>
    <property type="match status" value="1"/>
</dbReference>
<dbReference type="RefSeq" id="WP_244411509.1">
    <property type="nucleotide sequence ID" value="NZ_AP025564.1"/>
</dbReference>
<evidence type="ECO:0000256" key="5">
    <source>
        <dbReference type="ARBA" id="ARBA00022729"/>
    </source>
</evidence>
<dbReference type="EMBL" id="AP025564">
    <property type="protein sequence ID" value="BDE94994.1"/>
    <property type="molecule type" value="Genomic_DNA"/>
</dbReference>
<keyword evidence="8" id="KW-0411">Iron-sulfur</keyword>
<sequence>MGKILDSTIGSDISRRKFLALSAGAAALAGAGMAGCSPKKESASTVTEHTEPIDAEEGATWVTAACWHNCGGRCLNKALVKDGVVLRQKTDDTHEDSPDYPQQRACQRGRSQRMQVFGADRLKYPMKRKNWSPEEPHGELRGEDEWERISWDEAYELVATEIKKIYDEYGPESVFVLGGSELPRVFQLMGGYTPRWGQVSWGAWPDAYAMIMGSPGYSSDAPDRLTLRKQKLVILWGANPANSSAGNPTYNYLQAKKAGTKFVVIDPRYNETAEALDAQWIPIRPSTDTAMILGMINHIISQGLHDKEYLDKYCVGFDSEHMPSGEYPEYTYKPLERNEFVFASEPADPSQNFYDYVMGEGAFASEGAKTPEWASEICGVDAETIKQLAEEYATTKPATIFAGGAPARINEGECLPHAMLTLGMVCGQIGRDGASVSGTMHNSASNGGGALVSPGGAGVKVELPANPFPQKQYALNNGEMWNAILNGSHTMYKGETRDVNIQMIYQGMGGALNQRQAMTQGIEAHKKVEFVLTMNYVLNTSAKYSDVVLPVTTEWERPGTLLTGNREILIYGQHITDPLYEAKSDQEIAIGIAEKLGFKAEEVYDIDETQQLFNKLAGCTVLGSDGATKEPLLTITQDDIKEMGVTGEPQEGKITLAEFKDKGIYQVERTEGDAYTNLPFAKFIEDPEANPVATASGKFEICCQSLAGYIDHVGFSEKDPLPKYVRITEGYEDGVENDRPFQLLTQHYQRRSHHVFDNVNWLREAWPQELWINASDAAELGIENDDPVRLSSPYGSVVRPAFVTQRIMPKTIGLGEGAWAELNADGDDIAGATNTLSSPIPTGQGHTGFNSNNCIIEKYSGELDPDCEWPQRVIFE</sequence>